<dbReference type="EMBL" id="JAVFKD010000014">
    <property type="protein sequence ID" value="KAK5991149.1"/>
    <property type="molecule type" value="Genomic_DNA"/>
</dbReference>
<dbReference type="Pfam" id="PF00397">
    <property type="entry name" value="WW"/>
    <property type="match status" value="1"/>
</dbReference>
<sequence length="329" mass="35930">MSSYFNNITQEFQGLGLGGNSERPSSQYSSPPPPNRDYGEYGYHGPNQGAPPPAQYYAAPPLPTYQPPSDKPPLPQGWIPLFDQGRQRWYYANQQDGHTQWEAPGYIPPRPPMETYPSSDSRTYGTPGYGSGATSPYPPAVPYGPTPGSYNGPPGPPPSTGAYAGYDEKGSSDKKKKSGKGGMLLGAGAGIAAGLAGGALLHHALHDDSSSSSDEEEERRHEEDRPPQTVIINNVTNVTEYNDTNVTEYNDRQDSYYGYGSGPPGVLPSRDVEGNYVSESDRESVQEARERYEEALAEAQDSSASSSDYEELAEAREEYYEEYEETYED</sequence>
<dbReference type="SUPFAM" id="SSF51045">
    <property type="entry name" value="WW domain"/>
    <property type="match status" value="1"/>
</dbReference>
<evidence type="ECO:0000313" key="4">
    <source>
        <dbReference type="Proteomes" id="UP001338125"/>
    </source>
</evidence>
<protein>
    <recommendedName>
        <fullName evidence="2">WW domain-containing protein</fullName>
    </recommendedName>
</protein>
<evidence type="ECO:0000256" key="1">
    <source>
        <dbReference type="SAM" id="MobiDB-lite"/>
    </source>
</evidence>
<feature type="domain" description="WW" evidence="2">
    <location>
        <begin position="72"/>
        <end position="106"/>
    </location>
</feature>
<feature type="compositionally biased region" description="Pro residues" evidence="1">
    <location>
        <begin position="136"/>
        <end position="145"/>
    </location>
</feature>
<feature type="compositionally biased region" description="Polar residues" evidence="1">
    <location>
        <begin position="1"/>
        <end position="12"/>
    </location>
</feature>
<feature type="region of interest" description="Disordered" evidence="1">
    <location>
        <begin position="92"/>
        <end position="186"/>
    </location>
</feature>
<dbReference type="Proteomes" id="UP001338125">
    <property type="component" value="Unassembled WGS sequence"/>
</dbReference>
<gene>
    <name evidence="3" type="ORF">PT974_09427</name>
</gene>
<feature type="region of interest" description="Disordered" evidence="1">
    <location>
        <begin position="1"/>
        <end position="80"/>
    </location>
</feature>
<comment type="caution">
    <text evidence="3">The sequence shown here is derived from an EMBL/GenBank/DDBJ whole genome shotgun (WGS) entry which is preliminary data.</text>
</comment>
<reference evidence="3 4" key="1">
    <citation type="submission" date="2024-01" db="EMBL/GenBank/DDBJ databases">
        <title>Complete genome of Cladobotryum mycophilum ATHUM6906.</title>
        <authorList>
            <person name="Christinaki A.C."/>
            <person name="Myridakis A.I."/>
            <person name="Kouvelis V.N."/>
        </authorList>
    </citation>
    <scope>NUCLEOTIDE SEQUENCE [LARGE SCALE GENOMIC DNA]</scope>
    <source>
        <strain evidence="3 4">ATHUM6906</strain>
    </source>
</reference>
<feature type="compositionally biased region" description="Basic and acidic residues" evidence="1">
    <location>
        <begin position="279"/>
        <end position="294"/>
    </location>
</feature>
<feature type="compositionally biased region" description="Polar residues" evidence="1">
    <location>
        <begin position="230"/>
        <end position="248"/>
    </location>
</feature>
<feature type="region of interest" description="Disordered" evidence="1">
    <location>
        <begin position="203"/>
        <end position="329"/>
    </location>
</feature>
<evidence type="ECO:0000259" key="2">
    <source>
        <dbReference type="PROSITE" id="PS50020"/>
    </source>
</evidence>
<keyword evidence="4" id="KW-1185">Reference proteome</keyword>
<dbReference type="Gene3D" id="2.20.70.10">
    <property type="match status" value="1"/>
</dbReference>
<accession>A0ABR0SG41</accession>
<dbReference type="InterPro" id="IPR001202">
    <property type="entry name" value="WW_dom"/>
</dbReference>
<feature type="compositionally biased region" description="Acidic residues" evidence="1">
    <location>
        <begin position="319"/>
        <end position="329"/>
    </location>
</feature>
<dbReference type="PROSITE" id="PS50020">
    <property type="entry name" value="WW_DOMAIN_2"/>
    <property type="match status" value="1"/>
</dbReference>
<feature type="compositionally biased region" description="Low complexity" evidence="1">
    <location>
        <begin position="297"/>
        <end position="307"/>
    </location>
</feature>
<feature type="compositionally biased region" description="Pro residues" evidence="1">
    <location>
        <begin position="49"/>
        <end position="75"/>
    </location>
</feature>
<dbReference type="InterPro" id="IPR036020">
    <property type="entry name" value="WW_dom_sf"/>
</dbReference>
<name>A0ABR0SG41_9HYPO</name>
<proteinExistence type="predicted"/>
<organism evidence="3 4">
    <name type="scientific">Cladobotryum mycophilum</name>
    <dbReference type="NCBI Taxonomy" id="491253"/>
    <lineage>
        <taxon>Eukaryota</taxon>
        <taxon>Fungi</taxon>
        <taxon>Dikarya</taxon>
        <taxon>Ascomycota</taxon>
        <taxon>Pezizomycotina</taxon>
        <taxon>Sordariomycetes</taxon>
        <taxon>Hypocreomycetidae</taxon>
        <taxon>Hypocreales</taxon>
        <taxon>Hypocreaceae</taxon>
        <taxon>Cladobotryum</taxon>
    </lineage>
</organism>
<evidence type="ECO:0000313" key="3">
    <source>
        <dbReference type="EMBL" id="KAK5991149.1"/>
    </source>
</evidence>